<dbReference type="Proteomes" id="UP000229757">
    <property type="component" value="Chromosome"/>
</dbReference>
<dbReference type="GO" id="GO:0042956">
    <property type="term" value="P:maltodextrin transmembrane transport"/>
    <property type="evidence" value="ECO:0007669"/>
    <property type="project" value="TreeGrafter"/>
</dbReference>
<dbReference type="EMBL" id="CP011797">
    <property type="protein sequence ID" value="ATX76985.1"/>
    <property type="molecule type" value="Genomic_DNA"/>
</dbReference>
<dbReference type="Gene3D" id="3.40.190.10">
    <property type="entry name" value="Periplasmic binding protein-like II"/>
    <property type="match status" value="2"/>
</dbReference>
<reference evidence="4 5" key="1">
    <citation type="journal article" date="2017" name="Environ. Microbiol.">
        <title>Genomic and physiological analyses of 'Reinekea forsetii' reveal a versatile opportunistic lifestyle during spring algae blooms.</title>
        <authorList>
            <person name="Avci B."/>
            <person name="Hahnke R.L."/>
            <person name="Chafee M."/>
            <person name="Fischer T."/>
            <person name="Gruber-Vodicka H."/>
            <person name="Tegetmeyer H.E."/>
            <person name="Harder J."/>
            <person name="Fuchs B.M."/>
            <person name="Amann R.I."/>
            <person name="Teeling H."/>
        </authorList>
    </citation>
    <scope>NUCLEOTIDE SEQUENCE [LARGE SCALE GENOMIC DNA]</scope>
    <source>
        <strain evidence="4 5">Hel1_31_D35</strain>
    </source>
</reference>
<evidence type="ECO:0000256" key="1">
    <source>
        <dbReference type="ARBA" id="ARBA00008520"/>
    </source>
</evidence>
<evidence type="ECO:0000256" key="2">
    <source>
        <dbReference type="ARBA" id="ARBA00022448"/>
    </source>
</evidence>
<dbReference type="PANTHER" id="PTHR30061:SF50">
    <property type="entry name" value="MALTOSE_MALTODEXTRIN-BINDING PERIPLASMIC PROTEIN"/>
    <property type="match status" value="1"/>
</dbReference>
<accession>A0A2K8KQG0</accession>
<organism evidence="4 5">
    <name type="scientific">Reinekea forsetii</name>
    <dbReference type="NCBI Taxonomy" id="1336806"/>
    <lineage>
        <taxon>Bacteria</taxon>
        <taxon>Pseudomonadati</taxon>
        <taxon>Pseudomonadota</taxon>
        <taxon>Gammaproteobacteria</taxon>
        <taxon>Oceanospirillales</taxon>
        <taxon>Saccharospirillaceae</taxon>
        <taxon>Reinekea</taxon>
    </lineage>
</organism>
<dbReference type="GO" id="GO:0055052">
    <property type="term" value="C:ATP-binding cassette (ABC) transporter complex, substrate-binding subunit-containing"/>
    <property type="evidence" value="ECO:0007669"/>
    <property type="project" value="TreeGrafter"/>
</dbReference>
<evidence type="ECO:0000313" key="5">
    <source>
        <dbReference type="Proteomes" id="UP000229757"/>
    </source>
</evidence>
<comment type="similarity">
    <text evidence="1">Belongs to the bacterial solute-binding protein 1 family.</text>
</comment>
<keyword evidence="5" id="KW-1185">Reference proteome</keyword>
<dbReference type="GO" id="GO:1901982">
    <property type="term" value="F:maltose binding"/>
    <property type="evidence" value="ECO:0007669"/>
    <property type="project" value="TreeGrafter"/>
</dbReference>
<evidence type="ECO:0000313" key="4">
    <source>
        <dbReference type="EMBL" id="ATX76985.1"/>
    </source>
</evidence>
<gene>
    <name evidence="4" type="ORF">REIFOR_01848</name>
</gene>
<name>A0A2K8KQG0_9GAMM</name>
<dbReference type="GO" id="GO:0015768">
    <property type="term" value="P:maltose transport"/>
    <property type="evidence" value="ECO:0007669"/>
    <property type="project" value="TreeGrafter"/>
</dbReference>
<keyword evidence="2" id="KW-0813">Transport</keyword>
<dbReference type="RefSeq" id="WP_100257277.1">
    <property type="nucleotide sequence ID" value="NZ_CP011797.1"/>
</dbReference>
<protein>
    <submittedName>
        <fullName evidence="4">Extracellular solute-binding protein</fullName>
    </submittedName>
</protein>
<dbReference type="Pfam" id="PF13416">
    <property type="entry name" value="SBP_bac_8"/>
    <property type="match status" value="1"/>
</dbReference>
<dbReference type="AlphaFoldDB" id="A0A2K8KQG0"/>
<dbReference type="OrthoDB" id="9766758at2"/>
<sequence>MSTENTPPLERIMLLTLHSTFEETYKNWGLENLADVRVSPTMHDLYLEDFPSLWAKDDVKQKMAVIGPNDYFTKWQSNEFSYFEDTPLSYLLDKVRPSCYEGAKIDGKVCGLPLCGGNHQLMFINRSLTDCIPATFDELLTETWRLRNGNHLLYPLVYPTNASYFALPLLYSTGSPLWSDPDNPHVGITRDSLYEVLKLHKELMYDHMLLPIKWEQYHSVFEFQTRRAAFCFGGDWDIRSHMEVLGEDLIIAPIPSIARRSRSSASCNYLFLSNKLNTDLYASAEQVANKLLSPEVQGDWAKTLFRNPVIKDFGESLAPQEPNLKASKSVYDNAVILPPNEHVSHAFHVMADLFEPGVMVKHNLQQLTDLAIEKMLDIHSNISFR</sequence>
<proteinExistence type="inferred from homology"/>
<evidence type="ECO:0000256" key="3">
    <source>
        <dbReference type="ARBA" id="ARBA00022729"/>
    </source>
</evidence>
<dbReference type="InterPro" id="IPR006059">
    <property type="entry name" value="SBP"/>
</dbReference>
<dbReference type="PANTHER" id="PTHR30061">
    <property type="entry name" value="MALTOSE-BINDING PERIPLASMIC PROTEIN"/>
    <property type="match status" value="1"/>
</dbReference>
<dbReference type="KEGG" id="rfo:REIFOR_01848"/>
<dbReference type="SUPFAM" id="SSF53850">
    <property type="entry name" value="Periplasmic binding protein-like II"/>
    <property type="match status" value="1"/>
</dbReference>
<keyword evidence="3" id="KW-0732">Signal</keyword>